<feature type="region of interest" description="Disordered" evidence="1">
    <location>
        <begin position="1"/>
        <end position="156"/>
    </location>
</feature>
<protein>
    <submittedName>
        <fullName evidence="2">Membrane protein, distant similarity to thiosulphate:quinone oxidoreductase DoxD</fullName>
    </submittedName>
</protein>
<evidence type="ECO:0000313" key="2">
    <source>
        <dbReference type="EMBL" id="CAA9362659.1"/>
    </source>
</evidence>
<organism evidence="2">
    <name type="scientific">uncultured Gemmatimonadota bacterium</name>
    <dbReference type="NCBI Taxonomy" id="203437"/>
    <lineage>
        <taxon>Bacteria</taxon>
        <taxon>Pseudomonadati</taxon>
        <taxon>Gemmatimonadota</taxon>
        <taxon>environmental samples</taxon>
    </lineage>
</organism>
<accession>A0A6J4MNV9</accession>
<dbReference type="AlphaFoldDB" id="A0A6J4MNV9"/>
<reference evidence="2" key="1">
    <citation type="submission" date="2020-02" db="EMBL/GenBank/DDBJ databases">
        <authorList>
            <person name="Meier V. D."/>
        </authorList>
    </citation>
    <scope>NUCLEOTIDE SEQUENCE</scope>
    <source>
        <strain evidence="2">AVDCRST_MAG89</strain>
    </source>
</reference>
<evidence type="ECO:0000256" key="1">
    <source>
        <dbReference type="SAM" id="MobiDB-lite"/>
    </source>
</evidence>
<dbReference type="EMBL" id="CADCTV010000810">
    <property type="protein sequence ID" value="CAA9362659.1"/>
    <property type="molecule type" value="Genomic_DNA"/>
</dbReference>
<proteinExistence type="predicted"/>
<feature type="compositionally biased region" description="Basic and acidic residues" evidence="1">
    <location>
        <begin position="19"/>
        <end position="37"/>
    </location>
</feature>
<feature type="non-terminal residue" evidence="2">
    <location>
        <position position="1"/>
    </location>
</feature>
<feature type="compositionally biased region" description="Gly residues" evidence="1">
    <location>
        <begin position="62"/>
        <end position="73"/>
    </location>
</feature>
<sequence>EHSAERPGAVRHHPAAGDGGDHLHDARRAEAVRDGAGHDGGVLWADRDSVPVRQRGVRHLPGAGGRRAAGGGALHPVRRAAAGSHDGGGDRDGARPQGLLPSRGLRVRALAAGGQRVALPHRLRRAGAGQRDRPRAAPRCRHRQAAGPGDPLRHAV</sequence>
<name>A0A6J4MNV9_9BACT</name>
<feature type="non-terminal residue" evidence="2">
    <location>
        <position position="156"/>
    </location>
</feature>
<gene>
    <name evidence="2" type="ORF">AVDCRST_MAG89-3849</name>
</gene>